<protein>
    <recommendedName>
        <fullName evidence="3">DUF2480 family protein</fullName>
    </recommendedName>
</protein>
<sequence length="165" mass="18907">MENNFLNKVDASGIVAIDLLDLKPIEKISVLDIKDHLFMGLIVKEKEFRESVSAIDFTKFKDKIVAVICSADAILPPWIFMLIAEKIFAYTENIYFDNPEKVLENIWLDNLKTADLTFYKDKKVVVRARTEITPALYLSATLFLKPLVKTLMYGEIGMPKVIFKN</sequence>
<proteinExistence type="predicted"/>
<evidence type="ECO:0000313" key="1">
    <source>
        <dbReference type="EMBL" id="SKC11037.1"/>
    </source>
</evidence>
<gene>
    <name evidence="1" type="ORF">SAMN05421800_13412</name>
</gene>
<reference evidence="1 2" key="1">
    <citation type="submission" date="2017-02" db="EMBL/GenBank/DDBJ databases">
        <authorList>
            <person name="Varghese N."/>
            <person name="Submissions S."/>
        </authorList>
    </citation>
    <scope>NUCLEOTIDE SEQUENCE [LARGE SCALE GENOMIC DNA]</scope>
    <source>
        <strain evidence="1 2">DSM 16775</strain>
    </source>
</reference>
<organism evidence="1 2">
    <name type="scientific">Chryseobacterium balustinum</name>
    <dbReference type="NCBI Taxonomy" id="246"/>
    <lineage>
        <taxon>Bacteria</taxon>
        <taxon>Pseudomonadati</taxon>
        <taxon>Bacteroidota</taxon>
        <taxon>Flavobacteriia</taxon>
        <taxon>Flavobacteriales</taxon>
        <taxon>Weeksellaceae</taxon>
        <taxon>Chryseobacterium group</taxon>
        <taxon>Chryseobacterium</taxon>
    </lineage>
</organism>
<dbReference type="RefSeq" id="WP_079467102.1">
    <property type="nucleotide sequence ID" value="NZ_CP033934.1"/>
</dbReference>
<dbReference type="InterPro" id="IPR018914">
    <property type="entry name" value="DUF2480"/>
</dbReference>
<evidence type="ECO:0000313" key="2">
    <source>
        <dbReference type="Proteomes" id="UP000190669"/>
    </source>
</evidence>
<dbReference type="EMBL" id="FUZE01000034">
    <property type="protein sequence ID" value="SKC11037.1"/>
    <property type="molecule type" value="Genomic_DNA"/>
</dbReference>
<dbReference type="Proteomes" id="UP000190669">
    <property type="component" value="Unassembled WGS sequence"/>
</dbReference>
<evidence type="ECO:0008006" key="3">
    <source>
        <dbReference type="Google" id="ProtNLM"/>
    </source>
</evidence>
<keyword evidence="2" id="KW-1185">Reference proteome</keyword>
<comment type="caution">
    <text evidence="1">The sequence shown here is derived from an EMBL/GenBank/DDBJ whole genome shotgun (WGS) entry which is preliminary data.</text>
</comment>
<accession>A0ABY1LEP1</accession>
<name>A0ABY1LEP1_9FLAO</name>
<dbReference type="Pfam" id="PF10652">
    <property type="entry name" value="DUF2480"/>
    <property type="match status" value="1"/>
</dbReference>